<feature type="chain" id="PRO_5026241284" evidence="7">
    <location>
        <begin position="21"/>
        <end position="698"/>
    </location>
</feature>
<evidence type="ECO:0000256" key="6">
    <source>
        <dbReference type="PIRSR" id="PIRSR001227-2"/>
    </source>
</evidence>
<dbReference type="Pfam" id="PF01804">
    <property type="entry name" value="Penicil_amidase"/>
    <property type="match status" value="1"/>
</dbReference>
<feature type="active site" description="Nucleophile" evidence="5">
    <location>
        <position position="175"/>
    </location>
</feature>
<proteinExistence type="inferred from homology"/>
<evidence type="ECO:0000256" key="2">
    <source>
        <dbReference type="ARBA" id="ARBA00022729"/>
    </source>
</evidence>
<dbReference type="InterPro" id="IPR029055">
    <property type="entry name" value="Ntn_hydrolases_N"/>
</dbReference>
<dbReference type="PANTHER" id="PTHR34218:SF3">
    <property type="entry name" value="ACYL-HOMOSERINE LACTONE ACYLASE PVDQ"/>
    <property type="match status" value="1"/>
</dbReference>
<name>A0A6I2MNM1_9FLAO</name>
<keyword evidence="4" id="KW-0865">Zymogen</keyword>
<feature type="binding site" evidence="6">
    <location>
        <position position="247"/>
    </location>
    <ligand>
        <name>Ca(2+)</name>
        <dbReference type="ChEBI" id="CHEBI:29108"/>
    </ligand>
</feature>
<dbReference type="SUPFAM" id="SSF56235">
    <property type="entry name" value="N-terminal nucleophile aminohydrolases (Ntn hydrolases)"/>
    <property type="match status" value="1"/>
</dbReference>
<dbReference type="InterPro" id="IPR043147">
    <property type="entry name" value="Penicillin_amidase_A-knob"/>
</dbReference>
<dbReference type="RefSeq" id="WP_154365560.1">
    <property type="nucleotide sequence ID" value="NZ_WKJH01000004.1"/>
</dbReference>
<dbReference type="GO" id="GO:0046872">
    <property type="term" value="F:metal ion binding"/>
    <property type="evidence" value="ECO:0007669"/>
    <property type="project" value="UniProtKB-KW"/>
</dbReference>
<dbReference type="CDD" id="cd01936">
    <property type="entry name" value="Ntn_CA"/>
    <property type="match status" value="1"/>
</dbReference>
<dbReference type="InterPro" id="IPR014395">
    <property type="entry name" value="Pen/GL7ACA/AHL_acylase"/>
</dbReference>
<sequence length="698" mass="79071">MKIHLIIASLVLLFFTDSYAQKSNSETQISWDTWGVPHITSDNIKDLFYAQGWAQMHNHANLILELYGSSRGKGSEYWGSTKLENDMLIHTLGFEALADQWEKEQDPETKIIFSSFVAGLNAYAKAHPEALDEKNKIVLPLTTKDINMHLMYVVFTRFIGGSDLGRIQQWPDMGSNTYAIAPKRSSSGNAMLVQNPHLPWWREFLFFESHLNLDGKNMYGSTLVGFPGIAIGFNEHLGWSHTDNTIDNADTYELELKENGYLLDGMVKAFESTKKTIKIKQEDGSLVEQEIPLLKTVHGPVVNRKEGKVLALRMVGLDRPNMVLQWWRMINSSSFDEFETALKMAQIPFWNVMYADKAGSIFYLFNGLVPKRTEDSWAYWNRIIPGGKSADIWTEVHDYADLPKVKNPSNGWLQNANDPPWTSTIPMTLNPDDYPGYMAPKSMAFRPQRSARMLIEDESITFDELVEYKLSTRLEFADRILDDLFAAVDASGSEKAKEAKIVLENWDREADADSKGMLLFYSWARKFNVRKNSNYAQPWSMDKPNTTPDGFADQTTAVQLLEQSAQEIKSKFGRLDIPWGDFYRINYNGKNLPANGIEGSMGVFRVAWPGGKDENHMFVGGGDSWVGIIEFGDEVKAKVLLSYGNATQKNSPHNGDQLALFSKKELRDAWFTKEEVKAHTAKTEVLSESGFVSKPNKD</sequence>
<evidence type="ECO:0000313" key="9">
    <source>
        <dbReference type="Proteomes" id="UP000443153"/>
    </source>
</evidence>
<gene>
    <name evidence="8" type="ORF">GJ691_07870</name>
</gene>
<keyword evidence="9" id="KW-1185">Reference proteome</keyword>
<feature type="signal peptide" evidence="7">
    <location>
        <begin position="1"/>
        <end position="20"/>
    </location>
</feature>
<dbReference type="InterPro" id="IPR023343">
    <property type="entry name" value="Penicillin_amidase_dom1"/>
</dbReference>
<feature type="binding site" evidence="6">
    <location>
        <position position="250"/>
    </location>
    <ligand>
        <name>Ca(2+)</name>
        <dbReference type="ChEBI" id="CHEBI:29108"/>
    </ligand>
</feature>
<organism evidence="8 9">
    <name type="scientific">Maribacter luteus</name>
    <dbReference type="NCBI Taxonomy" id="2594478"/>
    <lineage>
        <taxon>Bacteria</taxon>
        <taxon>Pseudomonadati</taxon>
        <taxon>Bacteroidota</taxon>
        <taxon>Flavobacteriia</taxon>
        <taxon>Flavobacteriales</taxon>
        <taxon>Flavobacteriaceae</taxon>
        <taxon>Maribacter</taxon>
    </lineage>
</organism>
<evidence type="ECO:0000256" key="4">
    <source>
        <dbReference type="ARBA" id="ARBA00023145"/>
    </source>
</evidence>
<comment type="caution">
    <text evidence="8">The sequence shown here is derived from an EMBL/GenBank/DDBJ whole genome shotgun (WGS) entry which is preliminary data.</text>
</comment>
<accession>A0A6I2MNM1</accession>
<comment type="cofactor">
    <cofactor evidence="6">
        <name>Ca(2+)</name>
        <dbReference type="ChEBI" id="CHEBI:29108"/>
    </cofactor>
    <text evidence="6">Binds 1 Ca(2+) ion per dimer.</text>
</comment>
<dbReference type="Gene3D" id="1.10.439.10">
    <property type="entry name" value="Penicillin Amidohydrolase, domain 1"/>
    <property type="match status" value="1"/>
</dbReference>
<dbReference type="Gene3D" id="1.10.1400.10">
    <property type="match status" value="1"/>
</dbReference>
<dbReference type="InterPro" id="IPR043146">
    <property type="entry name" value="Penicillin_amidase_N_B-knob"/>
</dbReference>
<dbReference type="OrthoDB" id="9759796at2"/>
<keyword evidence="6" id="KW-0479">Metal-binding</keyword>
<keyword evidence="6" id="KW-0106">Calcium</keyword>
<comment type="similarity">
    <text evidence="1">Belongs to the peptidase S45 family.</text>
</comment>
<dbReference type="PANTHER" id="PTHR34218">
    <property type="entry name" value="PEPTIDASE S45 PENICILLIN AMIDASE"/>
    <property type="match status" value="1"/>
</dbReference>
<reference evidence="8 9" key="1">
    <citation type="submission" date="2019-11" db="EMBL/GenBank/DDBJ databases">
        <title>Maribacter lutea sp. nov., a marine bacterium isolated from intertidal sand.</title>
        <authorList>
            <person name="Liu A."/>
        </authorList>
    </citation>
    <scope>NUCLEOTIDE SEQUENCE [LARGE SCALE GENOMIC DNA]</scope>
    <source>
        <strain evidence="8 9">RZ05</strain>
    </source>
</reference>
<dbReference type="InterPro" id="IPR002692">
    <property type="entry name" value="S45"/>
</dbReference>
<dbReference type="EMBL" id="WKJH01000004">
    <property type="protein sequence ID" value="MRX64085.1"/>
    <property type="molecule type" value="Genomic_DNA"/>
</dbReference>
<evidence type="ECO:0000256" key="3">
    <source>
        <dbReference type="ARBA" id="ARBA00022801"/>
    </source>
</evidence>
<evidence type="ECO:0000256" key="1">
    <source>
        <dbReference type="ARBA" id="ARBA00006586"/>
    </source>
</evidence>
<keyword evidence="3" id="KW-0378">Hydrolase</keyword>
<keyword evidence="2 7" id="KW-0732">Signal</keyword>
<dbReference type="PIRSF" id="PIRSF001227">
    <property type="entry name" value="Pen_acylase"/>
    <property type="match status" value="1"/>
</dbReference>
<dbReference type="Gene3D" id="2.30.120.10">
    <property type="match status" value="1"/>
</dbReference>
<dbReference type="GO" id="GO:0016811">
    <property type="term" value="F:hydrolase activity, acting on carbon-nitrogen (but not peptide) bonds, in linear amides"/>
    <property type="evidence" value="ECO:0007669"/>
    <property type="project" value="InterPro"/>
</dbReference>
<evidence type="ECO:0000313" key="8">
    <source>
        <dbReference type="EMBL" id="MRX64085.1"/>
    </source>
</evidence>
<evidence type="ECO:0000256" key="5">
    <source>
        <dbReference type="PIRSR" id="PIRSR001227-1"/>
    </source>
</evidence>
<dbReference type="GO" id="GO:0017000">
    <property type="term" value="P:antibiotic biosynthetic process"/>
    <property type="evidence" value="ECO:0007669"/>
    <property type="project" value="InterPro"/>
</dbReference>
<protein>
    <submittedName>
        <fullName evidence="8">Acylase</fullName>
    </submittedName>
</protein>
<evidence type="ECO:0000256" key="7">
    <source>
        <dbReference type="SAM" id="SignalP"/>
    </source>
</evidence>
<dbReference type="AlphaFoldDB" id="A0A6I2MNM1"/>
<dbReference type="Proteomes" id="UP000443153">
    <property type="component" value="Unassembled WGS sequence"/>
</dbReference>
<dbReference type="Gene3D" id="3.60.20.10">
    <property type="entry name" value="Glutamine Phosphoribosylpyrophosphate, subunit 1, domain 1"/>
    <property type="match status" value="1"/>
</dbReference>